<evidence type="ECO:0000313" key="2">
    <source>
        <dbReference type="EMBL" id="CAL4979367.1"/>
    </source>
</evidence>
<dbReference type="Pfam" id="PF07676">
    <property type="entry name" value="PD40"/>
    <property type="match status" value="1"/>
</dbReference>
<dbReference type="Gene3D" id="2.120.10.30">
    <property type="entry name" value="TolB, C-terminal domain"/>
    <property type="match status" value="1"/>
</dbReference>
<dbReference type="PANTHER" id="PTHR32161:SF16">
    <property type="entry name" value="EXPRESSED PROTEIN"/>
    <property type="match status" value="1"/>
</dbReference>
<organism evidence="2 3">
    <name type="scientific">Urochloa decumbens</name>
    <dbReference type="NCBI Taxonomy" id="240449"/>
    <lineage>
        <taxon>Eukaryota</taxon>
        <taxon>Viridiplantae</taxon>
        <taxon>Streptophyta</taxon>
        <taxon>Embryophyta</taxon>
        <taxon>Tracheophyta</taxon>
        <taxon>Spermatophyta</taxon>
        <taxon>Magnoliopsida</taxon>
        <taxon>Liliopsida</taxon>
        <taxon>Poales</taxon>
        <taxon>Poaceae</taxon>
        <taxon>PACMAD clade</taxon>
        <taxon>Panicoideae</taxon>
        <taxon>Panicodae</taxon>
        <taxon>Paniceae</taxon>
        <taxon>Melinidinae</taxon>
        <taxon>Urochloa</taxon>
    </lineage>
</organism>
<evidence type="ECO:0000313" key="3">
    <source>
        <dbReference type="Proteomes" id="UP001497457"/>
    </source>
</evidence>
<sequence length="691" mass="76241">MGEGRGNIAFFGTYRPPVPLDIFSRAANPSGHGQDELLLTDGESYNQNGQPIPPAALREILAFLGKDPKLAAELGETKPEDANTGRVTGLLFVSERDNGLETLHVALRFSADDTVKVLRLADIYGAEAFGGTRMEDSGCIAGGFKVGARTVGYCLVYVSTKEAVKDCRTPWTVVYKTNLADGHTERLTPPGRRRAGWAAGSSSRTAAGRRGGSDNVIFFHRGFDTTLPNGTIETKWRVFRHEISTGRTHAVTPEDCFKAITPAAISETKVAVATIWEKSEFSDNRVEKQYRHIEIFNVNDPGNPVKITQKMRPKADHYSPFVLDGGSRIGYHRCRTDKLLEIEDESQTYRSVERKFHRVQAPETHRDVGLFRVSGVFPTISKNGEKLAFVDKEFRSVWLTDSCGLREVYTVDEGMSIFSTSWNQNDQLDTLYVCEGPAFSVAKTVQIYMLAGVSGPEDDIDKRRLTAGDFNNAFPSSSPDGTRLVFRSTRDRVAKEGNQRKYKNLFIIDAIYGEFGGGVPATDQGLDPGYFAVYLVNADDLGKGELPVPVRVIRSWPTLAGHINHPVFSPDMRTIVFAADLAAVTVDPISMPLFLHSVRPYGDIFTVDLRDGQDIGKNKDISGFHRITHSRYEYSTPAWAAPADGDHDANAKWKLPSCSIGAAPMARPYAYPTEGEGWHVSGHLTIGRRCC</sequence>
<reference evidence="3" key="1">
    <citation type="submission" date="2024-06" db="EMBL/GenBank/DDBJ databases">
        <authorList>
            <person name="Ryan C."/>
        </authorList>
    </citation>
    <scope>NUCLEOTIDE SEQUENCE [LARGE SCALE GENOMIC DNA]</scope>
</reference>
<feature type="compositionally biased region" description="Low complexity" evidence="1">
    <location>
        <begin position="196"/>
        <end position="208"/>
    </location>
</feature>
<name>A0ABC9AHR5_9POAL</name>
<dbReference type="SUPFAM" id="SSF82171">
    <property type="entry name" value="DPP6 N-terminal domain-like"/>
    <property type="match status" value="1"/>
</dbReference>
<protein>
    <submittedName>
        <fullName evidence="2">Uncharacterized protein</fullName>
    </submittedName>
</protein>
<proteinExistence type="predicted"/>
<dbReference type="EMBL" id="OZ075131">
    <property type="protein sequence ID" value="CAL4979367.1"/>
    <property type="molecule type" value="Genomic_DNA"/>
</dbReference>
<dbReference type="InterPro" id="IPR011042">
    <property type="entry name" value="6-blade_b-propeller_TolB-like"/>
</dbReference>
<gene>
    <name evidence="2" type="ORF">URODEC1_LOCUS55215</name>
</gene>
<reference evidence="2 3" key="2">
    <citation type="submission" date="2024-10" db="EMBL/GenBank/DDBJ databases">
        <authorList>
            <person name="Ryan C."/>
        </authorList>
    </citation>
    <scope>NUCLEOTIDE SEQUENCE [LARGE SCALE GENOMIC DNA]</scope>
</reference>
<evidence type="ECO:0000256" key="1">
    <source>
        <dbReference type="SAM" id="MobiDB-lite"/>
    </source>
</evidence>
<dbReference type="PANTHER" id="PTHR32161">
    <property type="entry name" value="DPP6 N-TERMINAL DOMAIN-LIKE PROTEIN"/>
    <property type="match status" value="1"/>
</dbReference>
<accession>A0ABC9AHR5</accession>
<feature type="region of interest" description="Disordered" evidence="1">
    <location>
        <begin position="184"/>
        <end position="209"/>
    </location>
</feature>
<dbReference type="InterPro" id="IPR011659">
    <property type="entry name" value="WD40"/>
</dbReference>
<keyword evidence="3" id="KW-1185">Reference proteome</keyword>
<dbReference type="AlphaFoldDB" id="A0ABC9AHR5"/>
<dbReference type="Proteomes" id="UP001497457">
    <property type="component" value="Chromosome 21rd"/>
</dbReference>